<sequence length="96" mass="11407">MELENRKYQGTRTEPLEIVIEEMEGSEDKYENVRVVIEEVSFEGVRFTADVEFRKDEEIHFRLPSINVESLVAGRIVWKKELETKQYQYGLHILSE</sequence>
<dbReference type="Proteomes" id="UP000053750">
    <property type="component" value="Unassembled WGS sequence"/>
</dbReference>
<organism evidence="2 3">
    <name type="scientific">Paenibacillus darwinianus</name>
    <dbReference type="NCBI Taxonomy" id="1380763"/>
    <lineage>
        <taxon>Bacteria</taxon>
        <taxon>Bacillati</taxon>
        <taxon>Bacillota</taxon>
        <taxon>Bacilli</taxon>
        <taxon>Bacillales</taxon>
        <taxon>Paenibacillaceae</taxon>
        <taxon>Paenibacillus</taxon>
    </lineage>
</organism>
<dbReference type="RefSeq" id="WP_036586047.1">
    <property type="nucleotide sequence ID" value="NZ_KK082115.1"/>
</dbReference>
<name>A0A9W5S2E5_9BACL</name>
<comment type="caution">
    <text evidence="2">The sequence shown here is derived from an EMBL/GenBank/DDBJ whole genome shotgun (WGS) entry which is preliminary data.</text>
</comment>
<reference evidence="2 3" key="1">
    <citation type="submission" date="2014-02" db="EMBL/GenBank/DDBJ databases">
        <title>Genome sequence of Paenibacillus darwinianus reveals adaptive mechanisms for survival in Antarctic soils.</title>
        <authorList>
            <person name="Dsouza M."/>
            <person name="Taylor M.W."/>
            <person name="Turner S.J."/>
            <person name="Aislabie J."/>
        </authorList>
    </citation>
    <scope>NUCLEOTIDE SEQUENCE [LARGE SCALE GENOMIC DNA]</scope>
    <source>
        <strain evidence="2 3">CE1</strain>
    </source>
</reference>
<dbReference type="AlphaFoldDB" id="A0A9W5S2E5"/>
<evidence type="ECO:0000313" key="2">
    <source>
        <dbReference type="EMBL" id="EXX89498.1"/>
    </source>
</evidence>
<evidence type="ECO:0000259" key="1">
    <source>
        <dbReference type="Pfam" id="PF07238"/>
    </source>
</evidence>
<protein>
    <recommendedName>
        <fullName evidence="1">PilZ domain-containing protein</fullName>
    </recommendedName>
</protein>
<dbReference type="InterPro" id="IPR009875">
    <property type="entry name" value="PilZ_domain"/>
</dbReference>
<gene>
    <name evidence="2" type="ORF">BG53_15645</name>
</gene>
<dbReference type="EMBL" id="JFHU01000094">
    <property type="protein sequence ID" value="EXX89498.1"/>
    <property type="molecule type" value="Genomic_DNA"/>
</dbReference>
<dbReference type="OrthoDB" id="1908709at2"/>
<dbReference type="Pfam" id="PF07238">
    <property type="entry name" value="PilZ"/>
    <property type="match status" value="1"/>
</dbReference>
<proteinExistence type="predicted"/>
<feature type="domain" description="PilZ" evidence="1">
    <location>
        <begin position="31"/>
        <end position="94"/>
    </location>
</feature>
<evidence type="ECO:0000313" key="3">
    <source>
        <dbReference type="Proteomes" id="UP000053750"/>
    </source>
</evidence>
<accession>A0A9W5S2E5</accession>
<dbReference type="GO" id="GO:0035438">
    <property type="term" value="F:cyclic-di-GMP binding"/>
    <property type="evidence" value="ECO:0007669"/>
    <property type="project" value="InterPro"/>
</dbReference>
<keyword evidence="3" id="KW-1185">Reference proteome</keyword>